<evidence type="ECO:0000313" key="2">
    <source>
        <dbReference type="EMBL" id="BDI18225.1"/>
    </source>
</evidence>
<dbReference type="InterPro" id="IPR015928">
    <property type="entry name" value="Aconitase/3IPM_dehydase_swvl"/>
</dbReference>
<dbReference type="Gene3D" id="1.25.40.310">
    <property type="entry name" value="Aconitate B, HEAT-like domain"/>
    <property type="match status" value="1"/>
</dbReference>
<gene>
    <name evidence="2" type="ORF">ANSO36C_40270</name>
</gene>
<dbReference type="Proteomes" id="UP001055453">
    <property type="component" value="Chromosome"/>
</dbReference>
<feature type="domain" description="Aconitase B HEAT-like" evidence="1">
    <location>
        <begin position="4"/>
        <end position="175"/>
    </location>
</feature>
<dbReference type="Gene3D" id="3.20.19.10">
    <property type="entry name" value="Aconitase, domain 4"/>
    <property type="match status" value="1"/>
</dbReference>
<proteinExistence type="predicted"/>
<organism evidence="2 3">
    <name type="scientific">Nostoc cf. commune SO-36</name>
    <dbReference type="NCBI Taxonomy" id="449208"/>
    <lineage>
        <taxon>Bacteria</taxon>
        <taxon>Bacillati</taxon>
        <taxon>Cyanobacteriota</taxon>
        <taxon>Cyanophyceae</taxon>
        <taxon>Nostocales</taxon>
        <taxon>Nostocaceae</taxon>
        <taxon>Nostoc</taxon>
    </lineage>
</organism>
<evidence type="ECO:0000313" key="3">
    <source>
        <dbReference type="Proteomes" id="UP001055453"/>
    </source>
</evidence>
<dbReference type="EMBL" id="AP025732">
    <property type="protein sequence ID" value="BDI18225.1"/>
    <property type="molecule type" value="Genomic_DNA"/>
</dbReference>
<dbReference type="InterPro" id="IPR036288">
    <property type="entry name" value="Aconitase_B_HEAT-like_dom_sf"/>
</dbReference>
<dbReference type="InterPro" id="IPR015933">
    <property type="entry name" value="Aconitase_B_HEAT-like_dom"/>
</dbReference>
<sequence>MLEQYRKHVAERAALGIPPLPLDAKQTSELCELLKNPPKGQEEILLHLLRDRVSPGVDPAAYVKAGFLTAIAKNEITSPLVSRIEAVQLLGTMIGGYNVQALIDLLQWPTVSLSDSSETPLVMGGQGKEPISAYAANALSKILLVYDAYHDVLELSKTNPFAKRVVDSWAEAEWFTMRPTVPEAITVTVFKVPGETNTDDLSPRPKRHNSPGYSLTRLSDVRVTATGKFGNH</sequence>
<protein>
    <recommendedName>
        <fullName evidence="1">Aconitase B HEAT-like domain-containing protein</fullName>
    </recommendedName>
</protein>
<keyword evidence="3" id="KW-1185">Reference proteome</keyword>
<reference evidence="2" key="1">
    <citation type="submission" date="2022-04" db="EMBL/GenBank/DDBJ databases">
        <title>Complete genome sequence of a cyanobacterium, Nostoc sp. SO-36, isolated in Antarctica.</title>
        <authorList>
            <person name="Kanesaki Y."/>
            <person name="Effendi D."/>
            <person name="Sakamoto T."/>
            <person name="Ohtani S."/>
            <person name="Awai K."/>
        </authorList>
    </citation>
    <scope>NUCLEOTIDE SEQUENCE</scope>
    <source>
        <strain evidence="2">SO-36</strain>
    </source>
</reference>
<dbReference type="SUPFAM" id="SSF74778">
    <property type="entry name" value="Aconitase B, N-terminal domain"/>
    <property type="match status" value="1"/>
</dbReference>
<evidence type="ECO:0000259" key="1">
    <source>
        <dbReference type="Pfam" id="PF11791"/>
    </source>
</evidence>
<name>A0ABN6Q5V4_NOSCO</name>
<dbReference type="Pfam" id="PF11791">
    <property type="entry name" value="Aconitase_B_N"/>
    <property type="match status" value="1"/>
</dbReference>
<accession>A0ABN6Q5V4</accession>